<dbReference type="Pfam" id="PF13365">
    <property type="entry name" value="Trypsin_2"/>
    <property type="match status" value="1"/>
</dbReference>
<dbReference type="RefSeq" id="WP_148897007.1">
    <property type="nucleotide sequence ID" value="NZ_VNIB01000017.1"/>
</dbReference>
<evidence type="ECO:0000313" key="1">
    <source>
        <dbReference type="EMBL" id="TYO95747.1"/>
    </source>
</evidence>
<dbReference type="InterPro" id="IPR043504">
    <property type="entry name" value="Peptidase_S1_PA_chymotrypsin"/>
</dbReference>
<organism evidence="1 2">
    <name type="scientific">Geothermobacter ehrlichii</name>
    <dbReference type="NCBI Taxonomy" id="213224"/>
    <lineage>
        <taxon>Bacteria</taxon>
        <taxon>Pseudomonadati</taxon>
        <taxon>Thermodesulfobacteriota</taxon>
        <taxon>Desulfuromonadia</taxon>
        <taxon>Desulfuromonadales</taxon>
        <taxon>Geothermobacteraceae</taxon>
        <taxon>Geothermobacter</taxon>
    </lineage>
</organism>
<name>A0A5D3WGC9_9BACT</name>
<dbReference type="EMBL" id="VNIB01000017">
    <property type="protein sequence ID" value="TYO95747.1"/>
    <property type="molecule type" value="Genomic_DNA"/>
</dbReference>
<keyword evidence="2" id="KW-1185">Reference proteome</keyword>
<evidence type="ECO:0000313" key="2">
    <source>
        <dbReference type="Proteomes" id="UP000324159"/>
    </source>
</evidence>
<sequence length="289" mass="32170">MIIDHISLSTTPIFLRQGEQVVSQGTGFYFVKKNDENQVLFLVTNYHVLTGSAPNERKPPIGDNILFQFHESEIETGRVRNTVLPLFTPSGRPLWISSMTYPEADLAIIPLPAECSKDCKVFCLSEEWANPRMKIRPATDISLVGYPYGYYDTANALPVWKSGTLASEPSVNFEEKPLVLVDVSAFPGMSGSPVFAVANGMYENVDGNSVSPGVVRQFIGIYASMQMVGKNKFLEEIVHNTKLGIKDYESLEIGHVWKSDLVIDAINNIDVHQYADEILGEFGRTRRST</sequence>
<dbReference type="SUPFAM" id="SSF50494">
    <property type="entry name" value="Trypsin-like serine proteases"/>
    <property type="match status" value="1"/>
</dbReference>
<protein>
    <submittedName>
        <fullName evidence="1">Trypsin-like peptidase</fullName>
    </submittedName>
</protein>
<dbReference type="Proteomes" id="UP000324159">
    <property type="component" value="Unassembled WGS sequence"/>
</dbReference>
<gene>
    <name evidence="1" type="ORF">EDC39_1174</name>
</gene>
<reference evidence="1 2" key="1">
    <citation type="submission" date="2019-07" db="EMBL/GenBank/DDBJ databases">
        <title>Genomic Encyclopedia of Type Strains, Phase IV (KMG-IV): sequencing the most valuable type-strain genomes for metagenomic binning, comparative biology and taxonomic classification.</title>
        <authorList>
            <person name="Goeker M."/>
        </authorList>
    </citation>
    <scope>NUCLEOTIDE SEQUENCE [LARGE SCALE GENOMIC DNA]</scope>
    <source>
        <strain evidence="1 2">SS015</strain>
    </source>
</reference>
<accession>A0A5D3WGC9</accession>
<dbReference type="AlphaFoldDB" id="A0A5D3WGC9"/>
<proteinExistence type="predicted"/>
<comment type="caution">
    <text evidence="1">The sequence shown here is derived from an EMBL/GenBank/DDBJ whole genome shotgun (WGS) entry which is preliminary data.</text>
</comment>
<dbReference type="InterPro" id="IPR009003">
    <property type="entry name" value="Peptidase_S1_PA"/>
</dbReference>
<dbReference type="OrthoDB" id="212300at2"/>
<dbReference type="Gene3D" id="2.40.10.10">
    <property type="entry name" value="Trypsin-like serine proteases"/>
    <property type="match status" value="2"/>
</dbReference>